<dbReference type="SUPFAM" id="SSF82657">
    <property type="entry name" value="BolA-like"/>
    <property type="match status" value="1"/>
</dbReference>
<dbReference type="AlphaFoldDB" id="A0A382GH54"/>
<dbReference type="InterPro" id="IPR036065">
    <property type="entry name" value="BolA-like_sf"/>
</dbReference>
<dbReference type="EMBL" id="UINC01055064">
    <property type="protein sequence ID" value="SVB73521.1"/>
    <property type="molecule type" value="Genomic_DNA"/>
</dbReference>
<dbReference type="Pfam" id="PF01722">
    <property type="entry name" value="BolA"/>
    <property type="match status" value="1"/>
</dbReference>
<dbReference type="Gene3D" id="3.30.300.90">
    <property type="entry name" value="BolA-like"/>
    <property type="match status" value="1"/>
</dbReference>
<name>A0A382GH54_9ZZZZ</name>
<dbReference type="PIRSF" id="PIRSF003113">
    <property type="entry name" value="BolA"/>
    <property type="match status" value="1"/>
</dbReference>
<accession>A0A382GH54</accession>
<organism evidence="1">
    <name type="scientific">marine metagenome</name>
    <dbReference type="NCBI Taxonomy" id="408172"/>
    <lineage>
        <taxon>unclassified sequences</taxon>
        <taxon>metagenomes</taxon>
        <taxon>ecological metagenomes</taxon>
    </lineage>
</organism>
<protein>
    <recommendedName>
        <fullName evidence="2">BolA family transcriptional regulator</fullName>
    </recommendedName>
</protein>
<reference evidence="1" key="1">
    <citation type="submission" date="2018-05" db="EMBL/GenBank/DDBJ databases">
        <authorList>
            <person name="Lanie J.A."/>
            <person name="Ng W.-L."/>
            <person name="Kazmierczak K.M."/>
            <person name="Andrzejewski T.M."/>
            <person name="Davidsen T.M."/>
            <person name="Wayne K.J."/>
            <person name="Tettelin H."/>
            <person name="Glass J.I."/>
            <person name="Rusch D."/>
            <person name="Podicherti R."/>
            <person name="Tsui H.-C.T."/>
            <person name="Winkler M.E."/>
        </authorList>
    </citation>
    <scope>NUCLEOTIDE SEQUENCE</scope>
</reference>
<gene>
    <name evidence="1" type="ORF">METZ01_LOCUS226375</name>
</gene>
<proteinExistence type="predicted"/>
<sequence length="77" mass="8427">MIRIPDLVALVKEGIPDAEVEVLDKTGMSDHFMIHVTSATFETMDLMARHRAVQAVLNPAMQDGRVHAAEIKTATPS</sequence>
<evidence type="ECO:0008006" key="2">
    <source>
        <dbReference type="Google" id="ProtNLM"/>
    </source>
</evidence>
<evidence type="ECO:0000313" key="1">
    <source>
        <dbReference type="EMBL" id="SVB73521.1"/>
    </source>
</evidence>
<dbReference type="InterPro" id="IPR002634">
    <property type="entry name" value="BolA"/>
</dbReference>